<dbReference type="GO" id="GO:0003697">
    <property type="term" value="F:single-stranded DNA binding"/>
    <property type="evidence" value="ECO:0007669"/>
    <property type="project" value="InterPro"/>
</dbReference>
<feature type="domain" description="SprT-like" evidence="3">
    <location>
        <begin position="14"/>
        <end position="182"/>
    </location>
</feature>
<reference evidence="4 5" key="2">
    <citation type="journal article" date="2013" name="PLoS ONE">
        <title>Whole genome mapping and re-organization of the nuclear and mitochondrial genomes of Babesia microti isolates.</title>
        <authorList>
            <person name="Cornillot E."/>
            <person name="Dassouli A."/>
            <person name="Garg A."/>
            <person name="Pachikara N."/>
            <person name="Randazzo S."/>
            <person name="Depoix D."/>
            <person name="Carcy B."/>
            <person name="Delbecq S."/>
            <person name="Frutos R."/>
            <person name="Silva J.C."/>
            <person name="Sutton R."/>
            <person name="Krause P.J."/>
            <person name="Mamoun C.B."/>
        </authorList>
    </citation>
    <scope>NUCLEOTIDE SEQUENCE [LARGE SCALE GENOMIC DNA]</scope>
    <source>
        <strain evidence="4 5">RI</strain>
    </source>
</reference>
<organism evidence="4 5">
    <name type="scientific">Babesia microti (strain RI)</name>
    <dbReference type="NCBI Taxonomy" id="1133968"/>
    <lineage>
        <taxon>Eukaryota</taxon>
        <taxon>Sar</taxon>
        <taxon>Alveolata</taxon>
        <taxon>Apicomplexa</taxon>
        <taxon>Aconoidasida</taxon>
        <taxon>Piroplasmida</taxon>
        <taxon>Babesiidae</taxon>
        <taxon>Babesia</taxon>
    </lineage>
</organism>
<protein>
    <submittedName>
        <fullName evidence="4">SprT-like family</fullName>
    </submittedName>
</protein>
<dbReference type="InterPro" id="IPR006640">
    <property type="entry name" value="SprT-like_domain"/>
</dbReference>
<dbReference type="VEuPathDB" id="PiroplasmaDB:BMR1_02g03075"/>
<evidence type="ECO:0000256" key="2">
    <source>
        <dbReference type="ARBA" id="ARBA00023242"/>
    </source>
</evidence>
<dbReference type="PANTHER" id="PTHR21220:SF0">
    <property type="entry name" value="DNA-DEPENDENT METALLOPROTEASE SPRTN"/>
    <property type="match status" value="1"/>
</dbReference>
<dbReference type="EMBL" id="FO082872">
    <property type="protein sequence ID" value="CCF73768.1"/>
    <property type="molecule type" value="Genomic_DNA"/>
</dbReference>
<dbReference type="InterPro" id="IPR055220">
    <property type="entry name" value="SPRTN_ZBD"/>
</dbReference>
<reference evidence="4 5" key="1">
    <citation type="journal article" date="2012" name="Nucleic Acids Res.">
        <title>Sequencing of the smallest Apicomplexan genome from the human pathogen Babesia microti.</title>
        <authorList>
            <person name="Cornillot E."/>
            <person name="Hadj-Kaddour K."/>
            <person name="Dassouli A."/>
            <person name="Noel B."/>
            <person name="Ranwez V."/>
            <person name="Vacherie B."/>
            <person name="Augagneur Y."/>
            <person name="Bres V."/>
            <person name="Duclos A."/>
            <person name="Randazzo S."/>
            <person name="Carcy B."/>
            <person name="Debierre-Grockiego F."/>
            <person name="Delbecq S."/>
            <person name="Moubri-Menage K."/>
            <person name="Shams-Eldin H."/>
            <person name="Usmani-Brown S."/>
            <person name="Bringaud F."/>
            <person name="Wincker P."/>
            <person name="Vivares C.P."/>
            <person name="Schwarz R.T."/>
            <person name="Schetters T.P."/>
            <person name="Krause P.J."/>
            <person name="Gorenflot A."/>
            <person name="Berry V."/>
            <person name="Barbe V."/>
            <person name="Ben Mamoun C."/>
        </authorList>
    </citation>
    <scope>NUCLEOTIDE SEQUENCE [LARGE SCALE GENOMIC DNA]</scope>
    <source>
        <strain evidence="4 5">RI</strain>
    </source>
</reference>
<sequence>MYDDADDLEFTNVHELFNYYNNLCFKNALGPVLVAWSRKLKRCAGICYYKVSQPPGICIIRLSEPLLKYRCIDDYKQTLLHEMIHAYLFLTQTRHKRTGHGKQFIKWMNKVNQLTGLKVSIRHNFVEEVKYYRKYVWRCNGICRLNPPSFGYIRRAINLAPSAKDSWWSDHLILCGGQFVQIHI</sequence>
<dbReference type="PANTHER" id="PTHR21220">
    <property type="entry name" value="DNA-DEPENDENT METALLOPROTEASE SPRTN"/>
    <property type="match status" value="1"/>
</dbReference>
<dbReference type="Proteomes" id="UP000002899">
    <property type="component" value="Chromosome II"/>
</dbReference>
<dbReference type="RefSeq" id="XP_012648377.1">
    <property type="nucleotide sequence ID" value="XM_012792923.1"/>
</dbReference>
<evidence type="ECO:0000313" key="5">
    <source>
        <dbReference type="Proteomes" id="UP000002899"/>
    </source>
</evidence>
<dbReference type="GeneID" id="24424396"/>
<accession>I7I8V9</accession>
<gene>
    <name evidence="4" type="ORF">BMR1_02g03075</name>
</gene>
<keyword evidence="5" id="KW-1185">Reference proteome</keyword>
<dbReference type="GO" id="GO:0004222">
    <property type="term" value="F:metalloendopeptidase activity"/>
    <property type="evidence" value="ECO:0007669"/>
    <property type="project" value="InterPro"/>
</dbReference>
<dbReference type="GO" id="GO:0005634">
    <property type="term" value="C:nucleus"/>
    <property type="evidence" value="ECO:0007669"/>
    <property type="project" value="UniProtKB-SubCell"/>
</dbReference>
<dbReference type="KEGG" id="bmic:BMR1_02g03075"/>
<dbReference type="AlphaFoldDB" id="I7I8V9"/>
<dbReference type="GO" id="GO:0006974">
    <property type="term" value="P:DNA damage response"/>
    <property type="evidence" value="ECO:0007669"/>
    <property type="project" value="InterPro"/>
</dbReference>
<reference evidence="4 5" key="3">
    <citation type="journal article" date="2016" name="Sci. Rep.">
        <title>Genome-wide diversity and gene expression profiling of Babesia microti isolates identify polymorphic genes that mediate host-pathogen interactions.</title>
        <authorList>
            <person name="Silva J.C."/>
            <person name="Cornillot E."/>
            <person name="McCracken C."/>
            <person name="Usmani-Brown S."/>
            <person name="Dwivedi A."/>
            <person name="Ifeonu O.O."/>
            <person name="Crabtree J."/>
            <person name="Gotia H.T."/>
            <person name="Virji A.Z."/>
            <person name="Reynes C."/>
            <person name="Colinge J."/>
            <person name="Kumar V."/>
            <person name="Lawres L."/>
            <person name="Pazzi J.E."/>
            <person name="Pablo J.V."/>
            <person name="Hung C."/>
            <person name="Brancato J."/>
            <person name="Kumari P."/>
            <person name="Orvis J."/>
            <person name="Tretina K."/>
            <person name="Chibucos M."/>
            <person name="Ott S."/>
            <person name="Sadzewicz L."/>
            <person name="Sengamalay N."/>
            <person name="Shetty A.C."/>
            <person name="Su Q."/>
            <person name="Tallon L."/>
            <person name="Fraser C.M."/>
            <person name="Frutos R."/>
            <person name="Molina D.M."/>
            <person name="Krause P.J."/>
            <person name="Ben Mamoun C."/>
        </authorList>
    </citation>
    <scope>NUCLEOTIDE SEQUENCE [LARGE SCALE GENOMIC DNA]</scope>
    <source>
        <strain evidence="4 5">RI</strain>
    </source>
</reference>
<evidence type="ECO:0000313" key="4">
    <source>
        <dbReference type="EMBL" id="CCF73768.1"/>
    </source>
</evidence>
<evidence type="ECO:0000256" key="1">
    <source>
        <dbReference type="ARBA" id="ARBA00004123"/>
    </source>
</evidence>
<comment type="subcellular location">
    <subcellularLocation>
        <location evidence="1">Nucleus</location>
    </subcellularLocation>
</comment>
<dbReference type="SMART" id="SM00731">
    <property type="entry name" value="SprT"/>
    <property type="match status" value="1"/>
</dbReference>
<dbReference type="OMA" id="IWRCNGP"/>
<dbReference type="Pfam" id="PF22934">
    <property type="entry name" value="SPRTN_ZBD"/>
    <property type="match status" value="1"/>
</dbReference>
<dbReference type="GO" id="GO:0031593">
    <property type="term" value="F:polyubiquitin modification-dependent protein binding"/>
    <property type="evidence" value="ECO:0007669"/>
    <property type="project" value="TreeGrafter"/>
</dbReference>
<dbReference type="OrthoDB" id="5236983at2759"/>
<proteinExistence type="predicted"/>
<dbReference type="Pfam" id="PF10263">
    <property type="entry name" value="SprT-like"/>
    <property type="match status" value="1"/>
</dbReference>
<name>I7I8V9_BABMR</name>
<evidence type="ECO:0000259" key="3">
    <source>
        <dbReference type="SMART" id="SM00731"/>
    </source>
</evidence>
<dbReference type="InterPro" id="IPR044245">
    <property type="entry name" value="Spartan"/>
</dbReference>
<keyword evidence="2" id="KW-0539">Nucleus</keyword>